<dbReference type="InterPro" id="IPR025668">
    <property type="entry name" value="Tnp_DDE_dom"/>
</dbReference>
<dbReference type="Pfam" id="PF13586">
    <property type="entry name" value="DDE_Tnp_1_2"/>
    <property type="match status" value="1"/>
</dbReference>
<sequence length="61" mass="7563">MAIVGDKGYSHRRMRSWCYAHRIRPVIRTRHDERRLTDFDRKAYRQRNFVERLIGQLKCSR</sequence>
<accession>A0A7Y4NDG4</accession>
<evidence type="ECO:0000313" key="2">
    <source>
        <dbReference type="EMBL" id="NOK09909.1"/>
    </source>
</evidence>
<name>A0A7Y4NDG4_9BACT</name>
<organism evidence="2 3">
    <name type="scientific">Corallococcus exercitus</name>
    <dbReference type="NCBI Taxonomy" id="2316736"/>
    <lineage>
        <taxon>Bacteria</taxon>
        <taxon>Pseudomonadati</taxon>
        <taxon>Myxococcota</taxon>
        <taxon>Myxococcia</taxon>
        <taxon>Myxococcales</taxon>
        <taxon>Cystobacterineae</taxon>
        <taxon>Myxococcaceae</taxon>
        <taxon>Corallococcus</taxon>
    </lineage>
</organism>
<reference evidence="2 3" key="1">
    <citation type="submission" date="2020-05" db="EMBL/GenBank/DDBJ databases">
        <authorList>
            <person name="Whitworth D."/>
        </authorList>
    </citation>
    <scope>NUCLEOTIDE SEQUENCE [LARGE SCALE GENOMIC DNA]</scope>
    <source>
        <strain evidence="2 3">CA046A</strain>
    </source>
</reference>
<dbReference type="EMBL" id="JABFJW010000080">
    <property type="protein sequence ID" value="NOK09909.1"/>
    <property type="molecule type" value="Genomic_DNA"/>
</dbReference>
<feature type="domain" description="Transposase DDE" evidence="1">
    <location>
        <begin position="5"/>
        <end position="61"/>
    </location>
</feature>
<evidence type="ECO:0000313" key="3">
    <source>
        <dbReference type="Proteomes" id="UP000528460"/>
    </source>
</evidence>
<comment type="caution">
    <text evidence="2">The sequence shown here is derived from an EMBL/GenBank/DDBJ whole genome shotgun (WGS) entry which is preliminary data.</text>
</comment>
<gene>
    <name evidence="2" type="ORF">HNS30_12810</name>
</gene>
<dbReference type="AlphaFoldDB" id="A0A7Y4NDG4"/>
<protein>
    <submittedName>
        <fullName evidence="2">Transposase</fullName>
    </submittedName>
</protein>
<dbReference type="Proteomes" id="UP000528460">
    <property type="component" value="Unassembled WGS sequence"/>
</dbReference>
<evidence type="ECO:0000259" key="1">
    <source>
        <dbReference type="Pfam" id="PF13586"/>
    </source>
</evidence>
<proteinExistence type="predicted"/>